<keyword evidence="3" id="KW-0731">Sigma factor</keyword>
<keyword evidence="2" id="KW-0805">Transcription regulation</keyword>
<evidence type="ECO:0000259" key="5">
    <source>
        <dbReference type="PROSITE" id="PS00622"/>
    </source>
</evidence>
<evidence type="ECO:0000313" key="8">
    <source>
        <dbReference type="Proteomes" id="UP000284598"/>
    </source>
</evidence>
<reference evidence="8 9" key="1">
    <citation type="submission" date="2018-08" db="EMBL/GenBank/DDBJ databases">
        <title>A genome reference for cultivated species of the human gut microbiota.</title>
        <authorList>
            <person name="Zou Y."/>
            <person name="Xue W."/>
            <person name="Luo G."/>
        </authorList>
    </citation>
    <scope>NUCLEOTIDE SEQUENCE [LARGE SCALE GENOMIC DNA]</scope>
    <source>
        <strain evidence="7 8">AM43-2</strain>
        <strain evidence="6 9">AM44-11BH</strain>
    </source>
</reference>
<evidence type="ECO:0000313" key="7">
    <source>
        <dbReference type="EMBL" id="RHA53207.1"/>
    </source>
</evidence>
<dbReference type="Proteomes" id="UP000284598">
    <property type="component" value="Unassembled WGS sequence"/>
</dbReference>
<dbReference type="GO" id="GO:0003677">
    <property type="term" value="F:DNA binding"/>
    <property type="evidence" value="ECO:0007669"/>
    <property type="project" value="InterPro"/>
</dbReference>
<dbReference type="GO" id="GO:0016987">
    <property type="term" value="F:sigma factor activity"/>
    <property type="evidence" value="ECO:0007669"/>
    <property type="project" value="UniProtKB-KW"/>
</dbReference>
<dbReference type="EMBL" id="QSFD01000002">
    <property type="protein sequence ID" value="RHA20198.1"/>
    <property type="molecule type" value="Genomic_DNA"/>
</dbReference>
<evidence type="ECO:0000313" key="9">
    <source>
        <dbReference type="Proteomes" id="UP000284779"/>
    </source>
</evidence>
<proteinExistence type="inferred from homology"/>
<evidence type="ECO:0000313" key="6">
    <source>
        <dbReference type="EMBL" id="RHA20198.1"/>
    </source>
</evidence>
<comment type="similarity">
    <text evidence="1">Belongs to the sigma-70 factor family. ECF subfamily.</text>
</comment>
<evidence type="ECO:0000256" key="4">
    <source>
        <dbReference type="ARBA" id="ARBA00023163"/>
    </source>
</evidence>
<keyword evidence="9" id="KW-1185">Reference proteome</keyword>
<dbReference type="Gene3D" id="1.10.10.10">
    <property type="entry name" value="Winged helix-like DNA-binding domain superfamily/Winged helix DNA-binding domain"/>
    <property type="match status" value="1"/>
</dbReference>
<sequence>MNFNRKDVLAATKGNMQAFEQIYIDINNDLYKMALYILGNSELAKDIVSETIIDALKGIKKLKSADAFESWILKILTNKCKQKLNYKYNKFNVFNPNIKDESHMEKVESNSNIGNAEKTDVKIALSKLNTEDRMIVSLCVVEGYKSNEVAEILSMNPSTVRSRLNRSLKKMKEYLEVE</sequence>
<gene>
    <name evidence="7" type="ORF">DW929_09475</name>
    <name evidence="6" type="ORF">DW944_03440</name>
</gene>
<dbReference type="Gene3D" id="1.10.1740.10">
    <property type="match status" value="1"/>
</dbReference>
<dbReference type="InterPro" id="IPR013324">
    <property type="entry name" value="RNA_pol_sigma_r3/r4-like"/>
</dbReference>
<feature type="domain" description="HTH luxR-type" evidence="5">
    <location>
        <begin position="143"/>
        <end position="170"/>
    </location>
</feature>
<dbReference type="PROSITE" id="PS00622">
    <property type="entry name" value="HTH_LUXR_1"/>
    <property type="match status" value="1"/>
</dbReference>
<evidence type="ECO:0000256" key="2">
    <source>
        <dbReference type="ARBA" id="ARBA00023015"/>
    </source>
</evidence>
<dbReference type="PANTHER" id="PTHR43133">
    <property type="entry name" value="RNA POLYMERASE ECF-TYPE SIGMA FACTO"/>
    <property type="match status" value="1"/>
</dbReference>
<dbReference type="InterPro" id="IPR013249">
    <property type="entry name" value="RNA_pol_sigma70_r4_t2"/>
</dbReference>
<dbReference type="NCBIfam" id="TIGR02937">
    <property type="entry name" value="sigma70-ECF"/>
    <property type="match status" value="1"/>
</dbReference>
<dbReference type="SUPFAM" id="SSF88946">
    <property type="entry name" value="Sigma2 domain of RNA polymerase sigma factors"/>
    <property type="match status" value="1"/>
</dbReference>
<evidence type="ECO:0000256" key="1">
    <source>
        <dbReference type="ARBA" id="ARBA00010641"/>
    </source>
</evidence>
<dbReference type="Pfam" id="PF08281">
    <property type="entry name" value="Sigma70_r4_2"/>
    <property type="match status" value="1"/>
</dbReference>
<dbReference type="AlphaFoldDB" id="A0A413RC55"/>
<accession>A0A413RC55</accession>
<dbReference type="EMBL" id="QSFO01000011">
    <property type="protein sequence ID" value="RHA53207.1"/>
    <property type="molecule type" value="Genomic_DNA"/>
</dbReference>
<protein>
    <submittedName>
        <fullName evidence="6">RNA polymerase sigma factor</fullName>
    </submittedName>
</protein>
<dbReference type="Pfam" id="PF04542">
    <property type="entry name" value="Sigma70_r2"/>
    <property type="match status" value="1"/>
</dbReference>
<dbReference type="Proteomes" id="UP000284779">
    <property type="component" value="Unassembled WGS sequence"/>
</dbReference>
<dbReference type="CDD" id="cd06171">
    <property type="entry name" value="Sigma70_r4"/>
    <property type="match status" value="1"/>
</dbReference>
<dbReference type="RefSeq" id="WP_117969746.1">
    <property type="nucleotide sequence ID" value="NZ_CATZTO010000004.1"/>
</dbReference>
<dbReference type="InterPro" id="IPR036388">
    <property type="entry name" value="WH-like_DNA-bd_sf"/>
</dbReference>
<organism evidence="6 9">
    <name type="scientific">Eubacterium ventriosum</name>
    <dbReference type="NCBI Taxonomy" id="39496"/>
    <lineage>
        <taxon>Bacteria</taxon>
        <taxon>Bacillati</taxon>
        <taxon>Bacillota</taxon>
        <taxon>Clostridia</taxon>
        <taxon>Eubacteriales</taxon>
        <taxon>Eubacteriaceae</taxon>
        <taxon>Eubacterium</taxon>
    </lineage>
</organism>
<keyword evidence="4" id="KW-0804">Transcription</keyword>
<dbReference type="GO" id="GO:0006352">
    <property type="term" value="P:DNA-templated transcription initiation"/>
    <property type="evidence" value="ECO:0007669"/>
    <property type="project" value="InterPro"/>
</dbReference>
<dbReference type="InterPro" id="IPR000792">
    <property type="entry name" value="Tscrpt_reg_LuxR_C"/>
</dbReference>
<comment type="caution">
    <text evidence="6">The sequence shown here is derived from an EMBL/GenBank/DDBJ whole genome shotgun (WGS) entry which is preliminary data.</text>
</comment>
<dbReference type="InterPro" id="IPR007627">
    <property type="entry name" value="RNA_pol_sigma70_r2"/>
</dbReference>
<name>A0A413RC55_9FIRM</name>
<dbReference type="SUPFAM" id="SSF88659">
    <property type="entry name" value="Sigma3 and sigma4 domains of RNA polymerase sigma factors"/>
    <property type="match status" value="1"/>
</dbReference>
<dbReference type="InterPro" id="IPR013325">
    <property type="entry name" value="RNA_pol_sigma_r2"/>
</dbReference>
<evidence type="ECO:0000256" key="3">
    <source>
        <dbReference type="ARBA" id="ARBA00023082"/>
    </source>
</evidence>
<dbReference type="InterPro" id="IPR014284">
    <property type="entry name" value="RNA_pol_sigma-70_dom"/>
</dbReference>
<dbReference type="InterPro" id="IPR039425">
    <property type="entry name" value="RNA_pol_sigma-70-like"/>
</dbReference>
<dbReference type="PANTHER" id="PTHR43133:SF51">
    <property type="entry name" value="RNA POLYMERASE SIGMA FACTOR"/>
    <property type="match status" value="1"/>
</dbReference>